<dbReference type="GO" id="GO:0043565">
    <property type="term" value="F:sequence-specific DNA binding"/>
    <property type="evidence" value="ECO:0007669"/>
    <property type="project" value="InterPro"/>
</dbReference>
<evidence type="ECO:0000256" key="10">
    <source>
        <dbReference type="RuleBase" id="RU369038"/>
    </source>
</evidence>
<dbReference type="OrthoDB" id="6159439at2759"/>
<dbReference type="Proteomes" id="UP000554482">
    <property type="component" value="Unassembled WGS sequence"/>
</dbReference>
<dbReference type="InterPro" id="IPR003106">
    <property type="entry name" value="Leu_zip_homeo"/>
</dbReference>
<evidence type="ECO:0000256" key="7">
    <source>
        <dbReference type="ARBA" id="ARBA00025748"/>
    </source>
</evidence>
<name>A0A7J6XHI7_THATH</name>
<evidence type="ECO:0000256" key="4">
    <source>
        <dbReference type="ARBA" id="ARBA00023155"/>
    </source>
</evidence>
<feature type="DNA-binding region" description="Homeobox" evidence="8">
    <location>
        <begin position="84"/>
        <end position="143"/>
    </location>
</feature>
<dbReference type="GO" id="GO:0005634">
    <property type="term" value="C:nucleus"/>
    <property type="evidence" value="ECO:0007669"/>
    <property type="project" value="UniProtKB-SubCell"/>
</dbReference>
<dbReference type="Gene3D" id="1.10.10.60">
    <property type="entry name" value="Homeodomain-like"/>
    <property type="match status" value="1"/>
</dbReference>
<dbReference type="EMBL" id="JABWDY010000243">
    <property type="protein sequence ID" value="KAF5208252.1"/>
    <property type="molecule type" value="Genomic_DNA"/>
</dbReference>
<proteinExistence type="inferred from homology"/>
<dbReference type="InterPro" id="IPR045224">
    <property type="entry name" value="HDZip_class_I_plant"/>
</dbReference>
<comment type="subcellular location">
    <subcellularLocation>
        <location evidence="1 8 9">Nucleus</location>
    </subcellularLocation>
</comment>
<keyword evidence="2 10" id="KW-0805">Transcription regulation</keyword>
<gene>
    <name evidence="13" type="ORF">FRX31_002156</name>
</gene>
<dbReference type="GO" id="GO:0042802">
    <property type="term" value="F:identical protein binding"/>
    <property type="evidence" value="ECO:0007669"/>
    <property type="project" value="UniProtKB-ARBA"/>
</dbReference>
<comment type="caution">
    <text evidence="13">The sequence shown here is derived from an EMBL/GenBank/DDBJ whole genome shotgun (WGS) entry which is preliminary data.</text>
</comment>
<protein>
    <recommendedName>
        <fullName evidence="10">Homeobox-leucine zipper protein</fullName>
    </recommendedName>
    <alternativeName>
        <fullName evidence="10">HD-ZIP protein</fullName>
    </alternativeName>
    <alternativeName>
        <fullName evidence="10">Homeodomain transcription factor</fullName>
    </alternativeName>
</protein>
<dbReference type="PROSITE" id="PS50071">
    <property type="entry name" value="HOMEOBOX_2"/>
    <property type="match status" value="1"/>
</dbReference>
<feature type="region of interest" description="Disordered" evidence="11">
    <location>
        <begin position="177"/>
        <end position="217"/>
    </location>
</feature>
<evidence type="ECO:0000256" key="1">
    <source>
        <dbReference type="ARBA" id="ARBA00004123"/>
    </source>
</evidence>
<dbReference type="CDD" id="cd00086">
    <property type="entry name" value="homeodomain"/>
    <property type="match status" value="1"/>
</dbReference>
<dbReference type="GO" id="GO:0000981">
    <property type="term" value="F:DNA-binding transcription factor activity, RNA polymerase II-specific"/>
    <property type="evidence" value="ECO:0007669"/>
    <property type="project" value="UniProtKB-UniRule"/>
</dbReference>
<accession>A0A7J6XHI7</accession>
<dbReference type="InterPro" id="IPR001356">
    <property type="entry name" value="HD"/>
</dbReference>
<evidence type="ECO:0000256" key="6">
    <source>
        <dbReference type="ARBA" id="ARBA00023242"/>
    </source>
</evidence>
<evidence type="ECO:0000256" key="9">
    <source>
        <dbReference type="RuleBase" id="RU000682"/>
    </source>
</evidence>
<reference evidence="13 14" key="1">
    <citation type="submission" date="2020-06" db="EMBL/GenBank/DDBJ databases">
        <title>Transcriptomic and genomic resources for Thalictrum thalictroides and T. hernandezii: Facilitating candidate gene discovery in an emerging model plant lineage.</title>
        <authorList>
            <person name="Arias T."/>
            <person name="Riano-Pachon D.M."/>
            <person name="Di Stilio V.S."/>
        </authorList>
    </citation>
    <scope>NUCLEOTIDE SEQUENCE [LARGE SCALE GENOMIC DNA]</scope>
    <source>
        <strain evidence="14">cv. WT478/WT964</strain>
        <tissue evidence="13">Leaves</tissue>
    </source>
</reference>
<dbReference type="PANTHER" id="PTHR24326">
    <property type="entry name" value="HOMEOBOX-LEUCINE ZIPPER PROTEIN"/>
    <property type="match status" value="1"/>
</dbReference>
<evidence type="ECO:0000313" key="14">
    <source>
        <dbReference type="Proteomes" id="UP000554482"/>
    </source>
</evidence>
<dbReference type="SUPFAM" id="SSF46689">
    <property type="entry name" value="Homeodomain-like"/>
    <property type="match status" value="1"/>
</dbReference>
<keyword evidence="6 8" id="KW-0539">Nucleus</keyword>
<dbReference type="AlphaFoldDB" id="A0A7J6XHI7"/>
<dbReference type="InterPro" id="IPR017970">
    <property type="entry name" value="Homeobox_CS"/>
</dbReference>
<feature type="domain" description="Homeobox" evidence="12">
    <location>
        <begin position="82"/>
        <end position="142"/>
    </location>
</feature>
<keyword evidence="5 10" id="KW-0804">Transcription</keyword>
<sequence length="317" mass="36084">MASRKVYGGSNVPVLLHSHNDGISCSNGAFEALLMSNSTSCFNGKRSMVNFEDACGGNSQGMSFYRSHDQEEHGDDDLDDCFRQPEKKRRLSVDQVQFLERSFEVENKLEPERKVQLAKDLGLQPRQVAIWFQNRRARWKTKQLEKDYDALKASYDSLKSNYENLLKEKDQLKAEVSSLTGKQLHKENVSENSETSKPMEPSQPLAQPDPVPEKKPPTIICKQEDLSSVNSDVFDSDSPHYTDGVHSSFLEAGDSSHVFEPDQSDLSQDEDDNLSKSLRHVVYNFPKLEDPVYPDQSADCGNYEFPVEDHALWFWSY</sequence>
<dbReference type="Pfam" id="PF02183">
    <property type="entry name" value="HALZ"/>
    <property type="match status" value="1"/>
</dbReference>
<evidence type="ECO:0000256" key="2">
    <source>
        <dbReference type="ARBA" id="ARBA00023015"/>
    </source>
</evidence>
<dbReference type="GO" id="GO:0045893">
    <property type="term" value="P:positive regulation of DNA-templated transcription"/>
    <property type="evidence" value="ECO:0007669"/>
    <property type="project" value="TreeGrafter"/>
</dbReference>
<dbReference type="FunFam" id="1.10.10.60:FF:000159">
    <property type="entry name" value="Homeobox-leucine zipper protein HAT5"/>
    <property type="match status" value="1"/>
</dbReference>
<dbReference type="PANTHER" id="PTHR24326:SF606">
    <property type="entry name" value="HOMEOBOX-LEUCINE ZIPPER PROTEIN ATHB-54"/>
    <property type="match status" value="1"/>
</dbReference>
<dbReference type="InterPro" id="IPR000047">
    <property type="entry name" value="HTH_motif"/>
</dbReference>
<keyword evidence="14" id="KW-1185">Reference proteome</keyword>
<comment type="function">
    <text evidence="10">Transcription factor.</text>
</comment>
<dbReference type="InterPro" id="IPR009057">
    <property type="entry name" value="Homeodomain-like_sf"/>
</dbReference>
<dbReference type="Pfam" id="PF00046">
    <property type="entry name" value="Homeodomain"/>
    <property type="match status" value="1"/>
</dbReference>
<keyword evidence="4 8" id="KW-0371">Homeobox</keyword>
<evidence type="ECO:0000256" key="11">
    <source>
        <dbReference type="SAM" id="MobiDB-lite"/>
    </source>
</evidence>
<evidence type="ECO:0000313" key="13">
    <source>
        <dbReference type="EMBL" id="KAF5208252.1"/>
    </source>
</evidence>
<keyword evidence="3 8" id="KW-0238">DNA-binding</keyword>
<dbReference type="PRINTS" id="PR00031">
    <property type="entry name" value="HTHREPRESSR"/>
</dbReference>
<dbReference type="SMART" id="SM00389">
    <property type="entry name" value="HOX"/>
    <property type="match status" value="1"/>
</dbReference>
<evidence type="ECO:0000256" key="3">
    <source>
        <dbReference type="ARBA" id="ARBA00023125"/>
    </source>
</evidence>
<evidence type="ECO:0000256" key="8">
    <source>
        <dbReference type="PROSITE-ProRule" id="PRU00108"/>
    </source>
</evidence>
<organism evidence="13 14">
    <name type="scientific">Thalictrum thalictroides</name>
    <name type="common">Rue-anemone</name>
    <name type="synonym">Anemone thalictroides</name>
    <dbReference type="NCBI Taxonomy" id="46969"/>
    <lineage>
        <taxon>Eukaryota</taxon>
        <taxon>Viridiplantae</taxon>
        <taxon>Streptophyta</taxon>
        <taxon>Embryophyta</taxon>
        <taxon>Tracheophyta</taxon>
        <taxon>Spermatophyta</taxon>
        <taxon>Magnoliopsida</taxon>
        <taxon>Ranunculales</taxon>
        <taxon>Ranunculaceae</taxon>
        <taxon>Thalictroideae</taxon>
        <taxon>Thalictrum</taxon>
    </lineage>
</organism>
<comment type="similarity">
    <text evidence="7 10">Belongs to the HD-ZIP homeobox family. Class I subfamily.</text>
</comment>
<evidence type="ECO:0000256" key="5">
    <source>
        <dbReference type="ARBA" id="ARBA00023163"/>
    </source>
</evidence>
<dbReference type="Gene3D" id="1.20.5.400">
    <property type="match status" value="1"/>
</dbReference>
<dbReference type="PROSITE" id="PS00027">
    <property type="entry name" value="HOMEOBOX_1"/>
    <property type="match status" value="1"/>
</dbReference>
<evidence type="ECO:0000259" key="12">
    <source>
        <dbReference type="PROSITE" id="PS50071"/>
    </source>
</evidence>